<feature type="compositionally biased region" description="Polar residues" evidence="2">
    <location>
        <begin position="781"/>
        <end position="794"/>
    </location>
</feature>
<feature type="compositionally biased region" description="Basic residues" evidence="2">
    <location>
        <begin position="1311"/>
        <end position="1324"/>
    </location>
</feature>
<feature type="compositionally biased region" description="Polar residues" evidence="2">
    <location>
        <begin position="1565"/>
        <end position="1575"/>
    </location>
</feature>
<sequence>MLASTTPPQNAPTTPLEMNDLEPDEEWKERLRAQIKENVQAMVDDAINNYNEQLRQSPEQEHQLKLEHRRTLATLGASAEAQYRQELANERQQRRWAAGYSLESRWINTLREQQEVIYQQIQQDKKGESPAEYRGPALPGPPMHEPMSTSNPAEPPPQPPPPPPEPITMHTTPSEPKGRYIPQETAEGSQQFPNHSYRRASAGQSTSTSQRPPTQQQDRLDHAGSIRRPATTINARSAIIPDGSVGHEAPDDPDQVASSPPPTASRTSWGTTSERVASAASLSRPIKQPIERPVTASPISDRHAAYSVSPPSSINMIWKPTVTPEEDAKMKHHSIGKRSSSSSMRSIGSTGSRHVVTTDPIPERGDFDGPVQDDPDTVASRILQGNNAIKEELQRQQGVKQQWDDIDQARQRRDSRGGGGPEQTHVYDTYRSPPPTVGQLPPDVDTSNLRRSTRSATIPEEGPTASYPGARSPMTAEPKRRLSSKKSFAQESPHPRDPADYQPKQSKTMTNALSMDTDEDHFNDRERVERAPSFRKPLSRKPSVERYESQGSSTPSSIRNKPRRQTEKVPFYNNFGDGYMKTPTSRSEQQLPTPPSSATDRLSREFDTDMDDFAEQMQDDYSNYRLPPSRREADFGPAPVSDFSEVENPKRSKSFRSKKGKTKPALPALIDATYPSGHRTAYIPNTAHPNSVRNGNGPLSQDPSWQRWPQDEEFTMPFTAPPRVRAFLNKHEDSHPMHQAGMGIQRSNSNHAPSTPIKVPPGIGGNGYHDPYSPRPPSSGRHGNNNSAYPGSTTKSRKQRNGGRMVDEEELDRPLPPRFTHAENHWNDRGGVGFNGREEGCFEDTEDDEGEQDVDSIDSDDDDSTDSDEYAPPSRASAGSRVGSWQHEHRLQGYNGPSRAPSVAMWDRTKNNSGGKERVWDPEPVMEADEWSRKERKALKKRRKRMEAEDRERAEKDKDKGLERERAEMDALDRERLEKERLAAELEKLEREKERREQLERERHERERLAAELEKLEREKADHQRFERERAERERAERERMDLEERLKVERAERERRDRLEEDRRQREWEIERERDRERERERDREKRERERKEKDDEEIRKQLEEARQKAEEALRVAREAQTSKQIAEAHTEELLKKANEAHNMERQAAQKRIEAERRQYEALQLQKKLKEQEAATLKRELEVMKKERELKLKEEQLYQLEVSLAEKEEELRNVEEMRKMEEELKVREEETKKLAENISQRKKALQERERQHDDALRSLEAAAVIKPAVGLLQGITAETDVDVVEVKEEDTPVERDISPEPEPLLEKKLASKKGKKARANKKKQSVDLGETERGLEKEKFEREREREREQRGREQEEREGAERDERERHERLKKVREQAEESQRREDMAKKEREGRERKDKEEREKREKEEREKKERERIEREERERREREEKDARERKEREKEEQEMLRNLQRQINEQEEQEELRKREEDEEARRKAEQERNERLKWQDAERFERMRKEQEMQHKYAEEIERSRKAREDERREVESREQEERNIRQAQQEMFRQREEEIRRRRQDSVGDGSWPNASFNSSYGNPPTSSTPKPQSPPTRTSSATFPSANGPGGAPAWTTWSSSSAAWSSPTAATSTSGASTASAPRSSPSKARAGSVGSGNPGSPFSEADWARKQADFLRQQQEKFRLEQERLEALRQVRSAGTIPTKEEMAKMYERNDRMWRELGTIEVLRWVDFPWPLIRKPANPEEITTAGIEYYICSPHYPDKSRSEKDRIKEYIKRWHPDRFETKLLVKVAEEEKEKVREGAGSVVRSLNDLLAKRNDSPNDWIS</sequence>
<accession>A0A5C3KPT7</accession>
<protein>
    <recommendedName>
        <fullName evidence="5">J domain-containing protein</fullName>
    </recommendedName>
</protein>
<dbReference type="STRING" id="230819.A0A5C3KPT7"/>
<dbReference type="Proteomes" id="UP000307440">
    <property type="component" value="Unassembled WGS sequence"/>
</dbReference>
<evidence type="ECO:0000313" key="3">
    <source>
        <dbReference type="EMBL" id="TFK22167.1"/>
    </source>
</evidence>
<keyword evidence="1" id="KW-0175">Coiled coil</keyword>
<feature type="compositionally biased region" description="Basic and acidic residues" evidence="2">
    <location>
        <begin position="812"/>
        <end position="828"/>
    </location>
</feature>
<feature type="compositionally biased region" description="Basic and acidic residues" evidence="2">
    <location>
        <begin position="1331"/>
        <end position="1449"/>
    </location>
</feature>
<feature type="region of interest" description="Disordered" evidence="2">
    <location>
        <begin position="1"/>
        <end position="22"/>
    </location>
</feature>
<feature type="compositionally biased region" description="Basic and acidic residues" evidence="2">
    <location>
        <begin position="407"/>
        <end position="416"/>
    </location>
</feature>
<feature type="compositionally biased region" description="Basic and acidic residues" evidence="2">
    <location>
        <begin position="907"/>
        <end position="921"/>
    </location>
</feature>
<feature type="compositionally biased region" description="Basic residues" evidence="2">
    <location>
        <begin position="934"/>
        <end position="945"/>
    </location>
</feature>
<feature type="compositionally biased region" description="Basic residues" evidence="2">
    <location>
        <begin position="651"/>
        <end position="662"/>
    </location>
</feature>
<dbReference type="CDD" id="cd06503">
    <property type="entry name" value="ATP-synt_Fo_b"/>
    <property type="match status" value="1"/>
</dbReference>
<feature type="compositionally biased region" description="Low complexity" evidence="2">
    <location>
        <begin position="1605"/>
        <end position="1647"/>
    </location>
</feature>
<reference evidence="3 4" key="1">
    <citation type="journal article" date="2019" name="Nat. Ecol. Evol.">
        <title>Megaphylogeny resolves global patterns of mushroom evolution.</title>
        <authorList>
            <person name="Varga T."/>
            <person name="Krizsan K."/>
            <person name="Foldi C."/>
            <person name="Dima B."/>
            <person name="Sanchez-Garcia M."/>
            <person name="Sanchez-Ramirez S."/>
            <person name="Szollosi G.J."/>
            <person name="Szarkandi J.G."/>
            <person name="Papp V."/>
            <person name="Albert L."/>
            <person name="Andreopoulos W."/>
            <person name="Angelini C."/>
            <person name="Antonin V."/>
            <person name="Barry K.W."/>
            <person name="Bougher N.L."/>
            <person name="Buchanan P."/>
            <person name="Buyck B."/>
            <person name="Bense V."/>
            <person name="Catcheside P."/>
            <person name="Chovatia M."/>
            <person name="Cooper J."/>
            <person name="Damon W."/>
            <person name="Desjardin D."/>
            <person name="Finy P."/>
            <person name="Geml J."/>
            <person name="Haridas S."/>
            <person name="Hughes K."/>
            <person name="Justo A."/>
            <person name="Karasinski D."/>
            <person name="Kautmanova I."/>
            <person name="Kiss B."/>
            <person name="Kocsube S."/>
            <person name="Kotiranta H."/>
            <person name="LaButti K.M."/>
            <person name="Lechner B.E."/>
            <person name="Liimatainen K."/>
            <person name="Lipzen A."/>
            <person name="Lukacs Z."/>
            <person name="Mihaltcheva S."/>
            <person name="Morgado L.N."/>
            <person name="Niskanen T."/>
            <person name="Noordeloos M.E."/>
            <person name="Ohm R.A."/>
            <person name="Ortiz-Santana B."/>
            <person name="Ovrebo C."/>
            <person name="Racz N."/>
            <person name="Riley R."/>
            <person name="Savchenko A."/>
            <person name="Shiryaev A."/>
            <person name="Soop K."/>
            <person name="Spirin V."/>
            <person name="Szebenyi C."/>
            <person name="Tomsovsky M."/>
            <person name="Tulloss R.E."/>
            <person name="Uehling J."/>
            <person name="Grigoriev I.V."/>
            <person name="Vagvolgyi C."/>
            <person name="Papp T."/>
            <person name="Martin F.M."/>
            <person name="Miettinen O."/>
            <person name="Hibbett D.S."/>
            <person name="Nagy L.G."/>
        </authorList>
    </citation>
    <scope>NUCLEOTIDE SEQUENCE [LARGE SCALE GENOMIC DNA]</scope>
    <source>
        <strain evidence="3 4">CBS 121175</strain>
    </source>
</reference>
<dbReference type="PANTHER" id="PTHR21549">
    <property type="entry name" value="MUTATED IN BLADDER CANCER 1"/>
    <property type="match status" value="1"/>
</dbReference>
<feature type="compositionally biased region" description="Low complexity" evidence="2">
    <location>
        <begin position="1576"/>
        <end position="1593"/>
    </location>
</feature>
<dbReference type="EMBL" id="ML210248">
    <property type="protein sequence ID" value="TFK22167.1"/>
    <property type="molecule type" value="Genomic_DNA"/>
</dbReference>
<feature type="compositionally biased region" description="Basic and acidic residues" evidence="2">
    <location>
        <begin position="946"/>
        <end position="977"/>
    </location>
</feature>
<organism evidence="3 4">
    <name type="scientific">Coprinopsis marcescibilis</name>
    <name type="common">Agaric fungus</name>
    <name type="synonym">Psathyrella marcescibilis</name>
    <dbReference type="NCBI Taxonomy" id="230819"/>
    <lineage>
        <taxon>Eukaryota</taxon>
        <taxon>Fungi</taxon>
        <taxon>Dikarya</taxon>
        <taxon>Basidiomycota</taxon>
        <taxon>Agaricomycotina</taxon>
        <taxon>Agaricomycetes</taxon>
        <taxon>Agaricomycetidae</taxon>
        <taxon>Agaricales</taxon>
        <taxon>Agaricineae</taxon>
        <taxon>Psathyrellaceae</taxon>
        <taxon>Coprinopsis</taxon>
    </lineage>
</organism>
<feature type="compositionally biased region" description="Low complexity" evidence="2">
    <location>
        <begin position="204"/>
        <end position="217"/>
    </location>
</feature>
<feature type="compositionally biased region" description="Basic and acidic residues" evidence="2">
    <location>
        <begin position="1285"/>
        <end position="1310"/>
    </location>
</feature>
<proteinExistence type="predicted"/>
<dbReference type="OrthoDB" id="412109at2759"/>
<feature type="region of interest" description="Disordered" evidence="2">
    <location>
        <begin position="1013"/>
        <end position="1039"/>
    </location>
</feature>
<evidence type="ECO:0000256" key="2">
    <source>
        <dbReference type="SAM" id="MobiDB-lite"/>
    </source>
</evidence>
<feature type="compositionally biased region" description="Acidic residues" evidence="2">
    <location>
        <begin position="841"/>
        <end position="869"/>
    </location>
</feature>
<keyword evidence="4" id="KW-1185">Reference proteome</keyword>
<feature type="region of interest" description="Disordered" evidence="2">
    <location>
        <begin position="734"/>
        <end position="977"/>
    </location>
</feature>
<feature type="compositionally biased region" description="Basic and acidic residues" evidence="2">
    <location>
        <begin position="1544"/>
        <end position="1558"/>
    </location>
</feature>
<gene>
    <name evidence="3" type="ORF">FA15DRAFT_644573</name>
</gene>
<feature type="region of interest" description="Disordered" evidence="2">
    <location>
        <begin position="1073"/>
        <end position="1107"/>
    </location>
</feature>
<feature type="compositionally biased region" description="Low complexity" evidence="2">
    <location>
        <begin position="337"/>
        <end position="353"/>
    </location>
</feature>
<feature type="compositionally biased region" description="Polar residues" evidence="2">
    <location>
        <begin position="687"/>
        <end position="704"/>
    </location>
</feature>
<name>A0A5C3KPT7_COPMA</name>
<feature type="region of interest" description="Disordered" evidence="2">
    <location>
        <begin position="1281"/>
        <end position="1666"/>
    </location>
</feature>
<evidence type="ECO:0000313" key="4">
    <source>
        <dbReference type="Proteomes" id="UP000307440"/>
    </source>
</evidence>
<feature type="compositionally biased region" description="Basic and acidic residues" evidence="2">
    <location>
        <begin position="520"/>
        <end position="532"/>
    </location>
</feature>
<feature type="compositionally biased region" description="Polar residues" evidence="2">
    <location>
        <begin position="549"/>
        <end position="559"/>
    </location>
</feature>
<feature type="compositionally biased region" description="Acidic residues" evidence="2">
    <location>
        <begin position="608"/>
        <end position="618"/>
    </location>
</feature>
<feature type="compositionally biased region" description="Polar residues" evidence="2">
    <location>
        <begin position="503"/>
        <end position="514"/>
    </location>
</feature>
<feature type="compositionally biased region" description="Pro residues" evidence="2">
    <location>
        <begin position="153"/>
        <end position="166"/>
    </location>
</feature>
<feature type="compositionally biased region" description="Polar residues" evidence="2">
    <location>
        <begin position="582"/>
        <end position="600"/>
    </location>
</feature>
<feature type="compositionally biased region" description="Basic and acidic residues" evidence="2">
    <location>
        <begin position="1465"/>
        <end position="1536"/>
    </location>
</feature>
<feature type="compositionally biased region" description="Polar residues" evidence="2">
    <location>
        <begin position="1"/>
        <end position="13"/>
    </location>
</feature>
<evidence type="ECO:0008006" key="5">
    <source>
        <dbReference type="Google" id="ProtNLM"/>
    </source>
</evidence>
<evidence type="ECO:0000256" key="1">
    <source>
        <dbReference type="ARBA" id="ARBA00023054"/>
    </source>
</evidence>
<feature type="region of interest" description="Disordered" evidence="2">
    <location>
        <begin position="120"/>
        <end position="706"/>
    </location>
</feature>
<feature type="compositionally biased region" description="Polar residues" evidence="2">
    <location>
        <begin position="445"/>
        <end position="456"/>
    </location>
</feature>
<dbReference type="InterPro" id="IPR039902">
    <property type="entry name" value="CCDC148/CCDC112"/>
</dbReference>